<gene>
    <name evidence="3" type="ORF">SDC9_205515</name>
</gene>
<organism evidence="3">
    <name type="scientific">bioreactor metagenome</name>
    <dbReference type="NCBI Taxonomy" id="1076179"/>
    <lineage>
        <taxon>unclassified sequences</taxon>
        <taxon>metagenomes</taxon>
        <taxon>ecological metagenomes</taxon>
    </lineage>
</organism>
<accession>A0A645J2K6</accession>
<evidence type="ECO:0000256" key="2">
    <source>
        <dbReference type="ARBA" id="ARBA00022679"/>
    </source>
</evidence>
<protein>
    <submittedName>
        <fullName evidence="3">Uncharacterized protein</fullName>
    </submittedName>
</protein>
<dbReference type="InterPro" id="IPR016633">
    <property type="entry name" value="EarP"/>
</dbReference>
<keyword evidence="2" id="KW-0808">Transferase</keyword>
<dbReference type="GO" id="GO:0106361">
    <property type="term" value="F:protein-arginine rhamnosyltransferase activity"/>
    <property type="evidence" value="ECO:0007669"/>
    <property type="project" value="InterPro"/>
</dbReference>
<sequence length="164" mass="20202">MYPRYISNAYLYDYGPVEKLLPQESVFNWKINTQNRFFTQEEFDEILYSSKYNWIRGEDSFSLALWSGIPFFWQAYKQKETRHFKKVWAFNEFIKPFFEDAQMYKRYVNVVNTLNGIYNNDVTDDFLYIDKKYGQLKDVFEKMKEYFLKQKTLQQNLMENIEYL</sequence>
<name>A0A645J2K6_9ZZZZ</name>
<keyword evidence="1" id="KW-0328">Glycosyltransferase</keyword>
<reference evidence="3" key="1">
    <citation type="submission" date="2019-08" db="EMBL/GenBank/DDBJ databases">
        <authorList>
            <person name="Kucharzyk K."/>
            <person name="Murdoch R.W."/>
            <person name="Higgins S."/>
            <person name="Loffler F."/>
        </authorList>
    </citation>
    <scope>NUCLEOTIDE SEQUENCE</scope>
</reference>
<evidence type="ECO:0000313" key="3">
    <source>
        <dbReference type="EMBL" id="MPN57821.1"/>
    </source>
</evidence>
<proteinExistence type="predicted"/>
<dbReference type="AlphaFoldDB" id="A0A645J2K6"/>
<evidence type="ECO:0000256" key="1">
    <source>
        <dbReference type="ARBA" id="ARBA00022676"/>
    </source>
</evidence>
<comment type="caution">
    <text evidence="3">The sequence shown here is derived from an EMBL/GenBank/DDBJ whole genome shotgun (WGS) entry which is preliminary data.</text>
</comment>
<dbReference type="Pfam" id="PF10093">
    <property type="entry name" value="EarP"/>
    <property type="match status" value="1"/>
</dbReference>
<dbReference type="EMBL" id="VSSQ01129844">
    <property type="protein sequence ID" value="MPN57821.1"/>
    <property type="molecule type" value="Genomic_DNA"/>
</dbReference>